<dbReference type="Proteomes" id="UP000262901">
    <property type="component" value="Unassembled WGS sequence"/>
</dbReference>
<name>A0A372KK01_9STRE</name>
<evidence type="ECO:0000256" key="5">
    <source>
        <dbReference type="ARBA" id="ARBA00022989"/>
    </source>
</evidence>
<evidence type="ECO:0000256" key="6">
    <source>
        <dbReference type="ARBA" id="ARBA00023136"/>
    </source>
</evidence>
<dbReference type="SUPFAM" id="SSF53649">
    <property type="entry name" value="Alkaline phosphatase-like"/>
    <property type="match status" value="1"/>
</dbReference>
<reference evidence="12" key="3">
    <citation type="submission" date="2018-08" db="EMBL/GenBank/DDBJ databases">
        <title>Streptococcus chenjunshii sp. nov., isolated from stools sample of the Tibetan antelope in the Qinghai-Tibet plateau, China.</title>
        <authorList>
            <person name="Tian Z."/>
        </authorList>
    </citation>
    <scope>NUCLEOTIDE SEQUENCE [LARGE SCALE GENOMIC DNA]</scope>
    <source>
        <strain evidence="12">Z15</strain>
    </source>
</reference>
<evidence type="ECO:0000313" key="9">
    <source>
        <dbReference type="EMBL" id="AXQ78905.1"/>
    </source>
</evidence>
<reference evidence="10 14" key="1">
    <citation type="submission" date="2018-08" db="EMBL/GenBank/DDBJ databases">
        <title>Draft genome of Streptococcus sp .nov. Z2.</title>
        <authorList>
            <person name="Tian Z."/>
        </authorList>
    </citation>
    <scope>NUCLEOTIDE SEQUENCE [LARGE SCALE GENOMIC DNA]</scope>
    <source>
        <strain evidence="10 14">Z2</strain>
    </source>
</reference>
<dbReference type="Proteomes" id="UP000246115">
    <property type="component" value="Chromosome"/>
</dbReference>
<dbReference type="Proteomes" id="UP000264056">
    <property type="component" value="Unassembled WGS sequence"/>
</dbReference>
<organism evidence="11 13">
    <name type="scientific">Streptococcus chenjunshii</name>
    <dbReference type="NCBI Taxonomy" id="2173853"/>
    <lineage>
        <taxon>Bacteria</taxon>
        <taxon>Bacillati</taxon>
        <taxon>Bacillota</taxon>
        <taxon>Bacilli</taxon>
        <taxon>Lactobacillales</taxon>
        <taxon>Streptococcaceae</taxon>
        <taxon>Streptococcus</taxon>
    </lineage>
</organism>
<evidence type="ECO:0000313" key="12">
    <source>
        <dbReference type="Proteomes" id="UP000246115"/>
    </source>
</evidence>
<reference evidence="9" key="4">
    <citation type="journal article" date="2019" name="Int. J. Syst. Evol. Microbiol.">
        <title>Streptococcus chenjunshii sp. nov. isolated from feces of Tibetan antelopes.</title>
        <authorList>
            <person name="Tian Z."/>
            <person name="Lu S."/>
            <person name="Jin D."/>
            <person name="Yang J."/>
            <person name="Pu J."/>
            <person name="Lai X.H."/>
            <person name="Bai X.N."/>
            <person name="Wu X.M."/>
            <person name="Li J."/>
            <person name="Wang S."/>
            <person name="Xu J."/>
        </authorList>
    </citation>
    <scope>NUCLEOTIDE SEQUENCE</scope>
    <source>
        <strain evidence="9">Z15</strain>
    </source>
</reference>
<dbReference type="PANTHER" id="PTHR47371">
    <property type="entry name" value="LIPOTEICHOIC ACID SYNTHASE"/>
    <property type="match status" value="1"/>
</dbReference>
<feature type="domain" description="Sulfatase N-terminal" evidence="8">
    <location>
        <begin position="479"/>
        <end position="763"/>
    </location>
</feature>
<evidence type="ECO:0000313" key="13">
    <source>
        <dbReference type="Proteomes" id="UP000262901"/>
    </source>
</evidence>
<evidence type="ECO:0000256" key="1">
    <source>
        <dbReference type="ARBA" id="ARBA00004651"/>
    </source>
</evidence>
<feature type="transmembrane region" description="Helical" evidence="7">
    <location>
        <begin position="12"/>
        <end position="30"/>
    </location>
</feature>
<dbReference type="RefSeq" id="WP_116878737.1">
    <property type="nucleotide sequence ID" value="NZ_CP031733.1"/>
</dbReference>
<proteinExistence type="predicted"/>
<gene>
    <name evidence="9" type="ORF">DDV21_007325</name>
    <name evidence="10" type="ORF">DDV22_09755</name>
    <name evidence="11" type="ORF">DDV23_08840</name>
</gene>
<feature type="transmembrane region" description="Helical" evidence="7">
    <location>
        <begin position="232"/>
        <end position="252"/>
    </location>
</feature>
<accession>A0A346ND10</accession>
<evidence type="ECO:0000313" key="14">
    <source>
        <dbReference type="Proteomes" id="UP000264056"/>
    </source>
</evidence>
<evidence type="ECO:0000256" key="7">
    <source>
        <dbReference type="SAM" id="Phobius"/>
    </source>
</evidence>
<dbReference type="AlphaFoldDB" id="A0A372KK01"/>
<dbReference type="CDD" id="cd16015">
    <property type="entry name" value="LTA_synthase"/>
    <property type="match status" value="1"/>
</dbReference>
<protein>
    <submittedName>
        <fullName evidence="11">LTA synthase family protein</fullName>
    </submittedName>
</protein>
<dbReference type="GO" id="GO:0005886">
    <property type="term" value="C:plasma membrane"/>
    <property type="evidence" value="ECO:0007669"/>
    <property type="project" value="UniProtKB-SubCell"/>
</dbReference>
<feature type="transmembrane region" description="Helical" evidence="7">
    <location>
        <begin position="289"/>
        <end position="309"/>
    </location>
</feature>
<keyword evidence="4 7" id="KW-0812">Transmembrane</keyword>
<keyword evidence="5 7" id="KW-1133">Transmembrane helix</keyword>
<feature type="transmembrane region" description="Helical" evidence="7">
    <location>
        <begin position="114"/>
        <end position="137"/>
    </location>
</feature>
<reference evidence="11 13" key="2">
    <citation type="submission" date="2018-08" db="EMBL/GenBank/DDBJ databases">
        <title>Draft genome of Streptococcus sp. nov. Z1.</title>
        <authorList>
            <person name="Tian Z."/>
        </authorList>
    </citation>
    <scope>NUCLEOTIDE SEQUENCE [LARGE SCALE GENOMIC DNA]</scope>
    <source>
        <strain evidence="11">Z1</strain>
        <strain evidence="13">Z1(2018)</strain>
    </source>
</reference>
<dbReference type="InterPro" id="IPR017850">
    <property type="entry name" value="Alkaline_phosphatase_core_sf"/>
</dbReference>
<dbReference type="PANTHER" id="PTHR47371:SF3">
    <property type="entry name" value="PHOSPHOGLYCEROL TRANSFERASE I"/>
    <property type="match status" value="1"/>
</dbReference>
<feature type="transmembrane region" description="Helical" evidence="7">
    <location>
        <begin position="158"/>
        <end position="175"/>
    </location>
</feature>
<feature type="transmembrane region" description="Helical" evidence="7">
    <location>
        <begin position="340"/>
        <end position="358"/>
    </location>
</feature>
<dbReference type="InterPro" id="IPR050448">
    <property type="entry name" value="OpgB/LTA_synthase_biosynth"/>
</dbReference>
<dbReference type="EMBL" id="QVQY01000037">
    <property type="protein sequence ID" value="RFU50219.1"/>
    <property type="molecule type" value="Genomic_DNA"/>
</dbReference>
<comment type="pathway">
    <text evidence="2">Cell wall biogenesis; lipoteichoic acid biosynthesis.</text>
</comment>
<dbReference type="EMBL" id="CP031733">
    <property type="protein sequence ID" value="AXQ78905.1"/>
    <property type="molecule type" value="Genomic_DNA"/>
</dbReference>
<feature type="transmembrane region" description="Helical" evidence="7">
    <location>
        <begin position="195"/>
        <end position="220"/>
    </location>
</feature>
<keyword evidence="6 7" id="KW-0472">Membrane</keyword>
<keyword evidence="14" id="KW-1185">Reference proteome</keyword>
<evidence type="ECO:0000259" key="8">
    <source>
        <dbReference type="Pfam" id="PF00884"/>
    </source>
</evidence>
<feature type="transmembrane region" description="Helical" evidence="7">
    <location>
        <begin position="258"/>
        <end position="282"/>
    </location>
</feature>
<evidence type="ECO:0000313" key="10">
    <source>
        <dbReference type="EMBL" id="RFU50219.1"/>
    </source>
</evidence>
<feature type="transmembrane region" description="Helical" evidence="7">
    <location>
        <begin position="373"/>
        <end position="392"/>
    </location>
</feature>
<evidence type="ECO:0000256" key="2">
    <source>
        <dbReference type="ARBA" id="ARBA00004936"/>
    </source>
</evidence>
<dbReference type="OrthoDB" id="243547at2"/>
<accession>A0A372KK01</accession>
<dbReference type="Pfam" id="PF00884">
    <property type="entry name" value="Sulfatase"/>
    <property type="match status" value="1"/>
</dbReference>
<evidence type="ECO:0000256" key="3">
    <source>
        <dbReference type="ARBA" id="ARBA00022475"/>
    </source>
</evidence>
<dbReference type="EMBL" id="QVQZ01000025">
    <property type="protein sequence ID" value="RFU52605.1"/>
    <property type="molecule type" value="Genomic_DNA"/>
</dbReference>
<evidence type="ECO:0000256" key="4">
    <source>
        <dbReference type="ARBA" id="ARBA00022692"/>
    </source>
</evidence>
<dbReference type="KEGG" id="schj:DDV21_007325"/>
<evidence type="ECO:0000313" key="11">
    <source>
        <dbReference type="EMBL" id="RFU52605.1"/>
    </source>
</evidence>
<dbReference type="Gene3D" id="3.40.720.10">
    <property type="entry name" value="Alkaline Phosphatase, subunit A"/>
    <property type="match status" value="1"/>
</dbReference>
<feature type="transmembrane region" description="Helical" evidence="7">
    <location>
        <begin position="75"/>
        <end position="94"/>
    </location>
</feature>
<dbReference type="InterPro" id="IPR000917">
    <property type="entry name" value="Sulfatase_N"/>
</dbReference>
<keyword evidence="3" id="KW-1003">Cell membrane</keyword>
<comment type="subcellular location">
    <subcellularLocation>
        <location evidence="1">Cell membrane</location>
        <topology evidence="1">Multi-pass membrane protein</topology>
    </subcellularLocation>
</comment>
<sequence length="823" mass="93563">MRKNLKEINWVNVLQHILLLIFTFYINLYLVTSSLLSGKELPAPFASLSFYLFLVYLVSVAALGIYFSKEINKRFFIKLGISYFIYLFVSYFLLVTRNINNKKFNPWDLFQNRFFEGNALLTILAVVAIGYLFQYLFEQRQYFPKLEAVLLDYQPKGRILYLILATIICNDSKLLHSFLPSAEKYFEKGNVADFISYLTSNLLWIIFFVILLSITALQALRDLKRNKASLSLSLMTSLSLALIFNYCLQYGVKGDTELLGAYVFPGAVLYQIIFLTVVYIMVYAIINRYLSATLLITVSGILISVANFIKESLRNEPLLITDFVWLQDVNLLVSSVNIRVVIYLVLLLLATGSFYYYFRKRLLPGPIFIRKRVRFSILASLMGLSLFVFLIFKNEKNNMVTGGIPVVSTVNNWANIEWMGFDVNARYKSLMYVWTKQLTKSTMDTPKDYSEESIKRVAEKYTSLAEEINATRDHSISDQTVIYILSESFSDPFKVAGVTVSQDVMPNVREIETQTTSGLMRSDGYGGGTANMEFQTLTGLPFYNFSSSVSTLYTEVVPKMSIFPSISDQFEAKNRIVLHPSGAKNYNRKTVYEQLGFDTLIFSSDSKDTFENPEDLGVSVSDETVYNNILSQLKTGESQFFSVITMQNHVPWSVGKPADILASGEGFSESENGALTEYVRLLSYTDAATKDFLDSLSEVDEDVTVVFYGDHLPGLYPDSAFASDPNSQYLTDYFIWSNHETAKLDYPLVNSSDFTAELLAHTNSKVSPYYALLTSVLENASVDKEGELTEEEEEVANDLRLIQYDITVGKSYISDYEEFFKIK</sequence>
<feature type="transmembrane region" description="Helical" evidence="7">
    <location>
        <begin position="50"/>
        <end position="68"/>
    </location>
</feature>